<sequence>MEQYAQVLNIAMPIFLLMILIEQFFEWKLGRKVSNNLDTVSSISSGITNVIKDVLGLTVSILSYKWLVDRVAIFEIENVWMVYVITFVAIDFKGYWQHRWEHKINILWNRHVIHHSSEEFNLACGLRQTISTVFSYFAFLLAPAAIVGVPVEVIATVAPLHLFLQFWYHTRLIGNMGILEHIIVTPSHHRVHHAVNKEYMDKNLGQIFIIWDKMFGTFQKEMPEVPCVYGISRPARTWNPIKINFQHFWVLLRDAFYARSWWDKLRIWFMPTGWRPEDVKEKFPIDSIQDPYTYQKYGQKSTKGFQRWAWAQLLFNYFLLIYLFAFIQDVGFTGALIYGGFVVLSVYSYTELMDRNPIALYLETFKSLIGLGLIFYMGSWFGATENLGFWYTAVVGCYMILSAGMTAFFTVKGTEPAAVGVKV</sequence>
<gene>
    <name evidence="9" type="ORF">KI659_15315</name>
</gene>
<organism evidence="9 10">
    <name type="scientific">Litoribacter ruber</name>
    <dbReference type="NCBI Taxonomy" id="702568"/>
    <lineage>
        <taxon>Bacteria</taxon>
        <taxon>Pseudomonadati</taxon>
        <taxon>Bacteroidota</taxon>
        <taxon>Cytophagia</taxon>
        <taxon>Cytophagales</taxon>
        <taxon>Cyclobacteriaceae</taxon>
        <taxon>Litoribacter</taxon>
    </lineage>
</organism>
<evidence type="ECO:0000256" key="7">
    <source>
        <dbReference type="SAM" id="Phobius"/>
    </source>
</evidence>
<comment type="subcellular location">
    <subcellularLocation>
        <location evidence="1">Endomembrane system</location>
        <topology evidence="1">Multi-pass membrane protein</topology>
    </subcellularLocation>
</comment>
<evidence type="ECO:0000256" key="6">
    <source>
        <dbReference type="ARBA" id="ARBA00023136"/>
    </source>
</evidence>
<feature type="transmembrane region" description="Helical" evidence="7">
    <location>
        <begin position="389"/>
        <end position="411"/>
    </location>
</feature>
<feature type="domain" description="Fatty acid hydroxylase" evidence="8">
    <location>
        <begin position="84"/>
        <end position="217"/>
    </location>
</feature>
<dbReference type="GO" id="GO:0016020">
    <property type="term" value="C:membrane"/>
    <property type="evidence" value="ECO:0007669"/>
    <property type="project" value="GOC"/>
</dbReference>
<dbReference type="InterPro" id="IPR051689">
    <property type="entry name" value="Sterol_desaturase/TMEM195"/>
</dbReference>
<dbReference type="Pfam" id="PF04116">
    <property type="entry name" value="FA_hydroxylase"/>
    <property type="match status" value="1"/>
</dbReference>
<comment type="caution">
    <text evidence="9">The sequence shown here is derived from an EMBL/GenBank/DDBJ whole genome shotgun (WGS) entry which is preliminary data.</text>
</comment>
<dbReference type="GO" id="GO:0012505">
    <property type="term" value="C:endomembrane system"/>
    <property type="evidence" value="ECO:0007669"/>
    <property type="project" value="UniProtKB-SubCell"/>
</dbReference>
<dbReference type="InterPro" id="IPR006694">
    <property type="entry name" value="Fatty_acid_hydroxylase"/>
</dbReference>
<keyword evidence="2 7" id="KW-0812">Transmembrane</keyword>
<evidence type="ECO:0000256" key="3">
    <source>
        <dbReference type="ARBA" id="ARBA00022989"/>
    </source>
</evidence>
<evidence type="ECO:0000313" key="10">
    <source>
        <dbReference type="Proteomes" id="UP001319104"/>
    </source>
</evidence>
<evidence type="ECO:0000259" key="8">
    <source>
        <dbReference type="Pfam" id="PF04116"/>
    </source>
</evidence>
<keyword evidence="6 7" id="KW-0472">Membrane</keyword>
<feature type="transmembrane region" description="Helical" evidence="7">
    <location>
        <begin position="6"/>
        <end position="25"/>
    </location>
</feature>
<feature type="transmembrane region" description="Helical" evidence="7">
    <location>
        <begin position="71"/>
        <end position="90"/>
    </location>
</feature>
<dbReference type="GO" id="GO:0005506">
    <property type="term" value="F:iron ion binding"/>
    <property type="evidence" value="ECO:0007669"/>
    <property type="project" value="InterPro"/>
</dbReference>
<evidence type="ECO:0000313" key="9">
    <source>
        <dbReference type="EMBL" id="MBS9525388.1"/>
    </source>
</evidence>
<evidence type="ECO:0000256" key="4">
    <source>
        <dbReference type="ARBA" id="ARBA00023002"/>
    </source>
</evidence>
<feature type="transmembrane region" description="Helical" evidence="7">
    <location>
        <begin position="364"/>
        <end position="383"/>
    </location>
</feature>
<evidence type="ECO:0000256" key="5">
    <source>
        <dbReference type="ARBA" id="ARBA00023098"/>
    </source>
</evidence>
<accession>A0AAP2CIJ6</accession>
<keyword evidence="4" id="KW-0560">Oxidoreductase</keyword>
<protein>
    <submittedName>
        <fullName evidence="9">Sterol desaturase family protein</fullName>
    </submittedName>
</protein>
<reference evidence="9 10" key="1">
    <citation type="submission" date="2021-05" db="EMBL/GenBank/DDBJ databases">
        <authorList>
            <person name="Zhang Z.D."/>
            <person name="Osman G."/>
        </authorList>
    </citation>
    <scope>NUCLEOTIDE SEQUENCE [LARGE SCALE GENOMIC DNA]</scope>
    <source>
        <strain evidence="9 10">KCTC 32217</strain>
    </source>
</reference>
<dbReference type="AlphaFoldDB" id="A0AAP2CIJ6"/>
<evidence type="ECO:0000256" key="2">
    <source>
        <dbReference type="ARBA" id="ARBA00022692"/>
    </source>
</evidence>
<keyword evidence="10" id="KW-1185">Reference proteome</keyword>
<keyword evidence="3 7" id="KW-1133">Transmembrane helix</keyword>
<dbReference type="PANTHER" id="PTHR21624:SF1">
    <property type="entry name" value="ALKYLGLYCEROL MONOOXYGENASE"/>
    <property type="match status" value="1"/>
</dbReference>
<proteinExistence type="predicted"/>
<feature type="transmembrane region" description="Helical" evidence="7">
    <location>
        <begin position="333"/>
        <end position="352"/>
    </location>
</feature>
<evidence type="ECO:0000256" key="1">
    <source>
        <dbReference type="ARBA" id="ARBA00004127"/>
    </source>
</evidence>
<dbReference type="GO" id="GO:0050479">
    <property type="term" value="F:glyceryl-ether monooxygenase activity"/>
    <property type="evidence" value="ECO:0007669"/>
    <property type="project" value="TreeGrafter"/>
</dbReference>
<feature type="transmembrane region" description="Helical" evidence="7">
    <location>
        <begin position="136"/>
        <end position="164"/>
    </location>
</feature>
<dbReference type="Proteomes" id="UP001319104">
    <property type="component" value="Unassembled WGS sequence"/>
</dbReference>
<keyword evidence="5" id="KW-0443">Lipid metabolism</keyword>
<feature type="transmembrane region" description="Helical" evidence="7">
    <location>
        <begin position="308"/>
        <end position="327"/>
    </location>
</feature>
<dbReference type="EMBL" id="JAHCMY010000011">
    <property type="protein sequence ID" value="MBS9525388.1"/>
    <property type="molecule type" value="Genomic_DNA"/>
</dbReference>
<dbReference type="GO" id="GO:0006643">
    <property type="term" value="P:membrane lipid metabolic process"/>
    <property type="evidence" value="ECO:0007669"/>
    <property type="project" value="TreeGrafter"/>
</dbReference>
<dbReference type="GO" id="GO:0008610">
    <property type="term" value="P:lipid biosynthetic process"/>
    <property type="evidence" value="ECO:0007669"/>
    <property type="project" value="InterPro"/>
</dbReference>
<name>A0AAP2CIJ6_9BACT</name>
<dbReference type="PANTHER" id="PTHR21624">
    <property type="entry name" value="STEROL DESATURASE-RELATED PROTEIN"/>
    <property type="match status" value="1"/>
</dbReference>